<evidence type="ECO:0000313" key="11">
    <source>
        <dbReference type="Proteomes" id="UP000295210"/>
    </source>
</evidence>
<organism evidence="10 11">
    <name type="scientific">Acidipila rosea</name>
    <dbReference type="NCBI Taxonomy" id="768535"/>
    <lineage>
        <taxon>Bacteria</taxon>
        <taxon>Pseudomonadati</taxon>
        <taxon>Acidobacteriota</taxon>
        <taxon>Terriglobia</taxon>
        <taxon>Terriglobales</taxon>
        <taxon>Acidobacteriaceae</taxon>
        <taxon>Acidipila</taxon>
    </lineage>
</organism>
<keyword evidence="4" id="KW-0105">Cadmium resistance</keyword>
<dbReference type="GO" id="GO:0060003">
    <property type="term" value="P:copper ion export"/>
    <property type="evidence" value="ECO:0007669"/>
    <property type="project" value="TreeGrafter"/>
</dbReference>
<dbReference type="Gene3D" id="2.40.50.100">
    <property type="match status" value="1"/>
</dbReference>
<keyword evidence="2" id="KW-0813">Transport</keyword>
<evidence type="ECO:0000256" key="4">
    <source>
        <dbReference type="ARBA" id="ARBA00043263"/>
    </source>
</evidence>
<dbReference type="Proteomes" id="UP000295210">
    <property type="component" value="Unassembled WGS sequence"/>
</dbReference>
<sequence length="421" mass="45221">MTRRIEMQQWRRLSATAVATLAIAAGIALASGCSSAGSKSGAPAEAAVSTSASKSARDAAEIVLPVAEQHGVITTTTLAVQEEPDMLQFPGKIVLPDNQSWRVGVLTTGRIERVYANLGDYVHQGEVLARMHSHDVHEARAAYAMAVAERARLQSAESLAQINFDRMQRLYALRAASVEQTEQARQELINSKTALKNGEIDVTRTKMHLEENLGIPADLPPNASSETTELIPIVAPASGYVLQKNITPGTTVAPATDIFILGDLRHLWMLASVGQEFLGQLKVGQNASITLPGVAGQRFKGRITNLGQEFDPTTRRLQVRIDIEHPTAILRPEMLATAEVAVGQGHPVMLIAPEAVQQVNGQDIVFVRTAPDRFAPHPVRIGASVNGKVILAEGVRPGDEVVVQGSFLLKSQLLKASMQGD</sequence>
<dbReference type="PROSITE" id="PS51257">
    <property type="entry name" value="PROKAR_LIPOPROTEIN"/>
    <property type="match status" value="1"/>
</dbReference>
<feature type="chain" id="PRO_5020804999" evidence="6">
    <location>
        <begin position="31"/>
        <end position="421"/>
    </location>
</feature>
<evidence type="ECO:0000256" key="2">
    <source>
        <dbReference type="ARBA" id="ARBA00022448"/>
    </source>
</evidence>
<name>A0A4R1L6V6_9BACT</name>
<evidence type="ECO:0000256" key="3">
    <source>
        <dbReference type="ARBA" id="ARBA00022833"/>
    </source>
</evidence>
<dbReference type="EMBL" id="SMGK01000003">
    <property type="protein sequence ID" value="TCK72773.1"/>
    <property type="molecule type" value="Genomic_DNA"/>
</dbReference>
<dbReference type="SUPFAM" id="SSF56954">
    <property type="entry name" value="Outer membrane efflux proteins (OEP)"/>
    <property type="match status" value="1"/>
</dbReference>
<feature type="domain" description="CzcB-like C-terminal circularly permuted SH3-like" evidence="9">
    <location>
        <begin position="351"/>
        <end position="410"/>
    </location>
</feature>
<dbReference type="InterPro" id="IPR058647">
    <property type="entry name" value="BSH_CzcB-like"/>
</dbReference>
<comment type="function">
    <text evidence="5">CzcA and CzcB together would act in zinc efflux nearly as effectively as the complete czc efflux system (CzcABC). The CzcB protein is thought to funnel zinc cations to the CzcA transport protein.</text>
</comment>
<dbReference type="Pfam" id="PF25954">
    <property type="entry name" value="Beta-barrel_RND_2"/>
    <property type="match status" value="1"/>
</dbReference>
<evidence type="ECO:0000259" key="9">
    <source>
        <dbReference type="Pfam" id="PF25975"/>
    </source>
</evidence>
<dbReference type="GO" id="GO:0030313">
    <property type="term" value="C:cell envelope"/>
    <property type="evidence" value="ECO:0007669"/>
    <property type="project" value="TreeGrafter"/>
</dbReference>
<gene>
    <name evidence="10" type="ORF">C7378_2363</name>
</gene>
<dbReference type="SUPFAM" id="SSF111369">
    <property type="entry name" value="HlyD-like secretion proteins"/>
    <property type="match status" value="1"/>
</dbReference>
<proteinExistence type="inferred from homology"/>
<dbReference type="InterPro" id="IPR058792">
    <property type="entry name" value="Beta-barrel_RND_2"/>
</dbReference>
<dbReference type="PANTHER" id="PTHR30097">
    <property type="entry name" value="CATION EFFLUX SYSTEM PROTEIN CUSB"/>
    <property type="match status" value="1"/>
</dbReference>
<dbReference type="GO" id="GO:0046686">
    <property type="term" value="P:response to cadmium ion"/>
    <property type="evidence" value="ECO:0007669"/>
    <property type="project" value="UniProtKB-KW"/>
</dbReference>
<feature type="domain" description="CzcB-like barrel-sandwich hybrid" evidence="8">
    <location>
        <begin position="107"/>
        <end position="263"/>
    </location>
</feature>
<reference evidence="10 11" key="1">
    <citation type="submission" date="2019-03" db="EMBL/GenBank/DDBJ databases">
        <title>Genomic Encyclopedia of Type Strains, Phase IV (KMG-IV): sequencing the most valuable type-strain genomes for metagenomic binning, comparative biology and taxonomic classification.</title>
        <authorList>
            <person name="Goeker M."/>
        </authorList>
    </citation>
    <scope>NUCLEOTIDE SEQUENCE [LARGE SCALE GENOMIC DNA]</scope>
    <source>
        <strain evidence="10 11">DSM 103428</strain>
    </source>
</reference>
<evidence type="ECO:0000259" key="8">
    <source>
        <dbReference type="Pfam" id="PF25973"/>
    </source>
</evidence>
<protein>
    <submittedName>
        <fullName evidence="10">Cobalt-zinc-cadmium efflux system membrane fusion protein</fullName>
    </submittedName>
</protein>
<dbReference type="AlphaFoldDB" id="A0A4R1L6V6"/>
<evidence type="ECO:0000256" key="1">
    <source>
        <dbReference type="ARBA" id="ARBA00009477"/>
    </source>
</evidence>
<dbReference type="InterPro" id="IPR051909">
    <property type="entry name" value="MFP_Cation_Efflux"/>
</dbReference>
<dbReference type="FunFam" id="2.40.420.20:FF:000006">
    <property type="entry name" value="RND family efflux transporter MFP subunit"/>
    <property type="match status" value="1"/>
</dbReference>
<comment type="caution">
    <text evidence="10">The sequence shown here is derived from an EMBL/GenBank/DDBJ whole genome shotgun (WGS) entry which is preliminary data.</text>
</comment>
<dbReference type="Pfam" id="PF25975">
    <property type="entry name" value="CzcB_C"/>
    <property type="match status" value="1"/>
</dbReference>
<keyword evidence="11" id="KW-1185">Reference proteome</keyword>
<dbReference type="RefSeq" id="WP_165876775.1">
    <property type="nucleotide sequence ID" value="NZ_SMGK01000003.1"/>
</dbReference>
<dbReference type="FunFam" id="2.40.30.170:FF:000010">
    <property type="entry name" value="Efflux RND transporter periplasmic adaptor subunit"/>
    <property type="match status" value="1"/>
</dbReference>
<keyword evidence="3" id="KW-0862">Zinc</keyword>
<feature type="domain" description="CusB-like beta-barrel" evidence="7">
    <location>
        <begin position="267"/>
        <end position="341"/>
    </location>
</feature>
<keyword evidence="6" id="KW-0732">Signal</keyword>
<dbReference type="InterPro" id="IPR058649">
    <property type="entry name" value="CzcB_C"/>
</dbReference>
<evidence type="ECO:0000259" key="7">
    <source>
        <dbReference type="Pfam" id="PF25954"/>
    </source>
</evidence>
<dbReference type="Pfam" id="PF25973">
    <property type="entry name" value="BSH_CzcB"/>
    <property type="match status" value="1"/>
</dbReference>
<comment type="similarity">
    <text evidence="1">Belongs to the membrane fusion protein (MFP) (TC 8.A.1) family.</text>
</comment>
<accession>A0A4R1L6V6</accession>
<evidence type="ECO:0000256" key="6">
    <source>
        <dbReference type="SAM" id="SignalP"/>
    </source>
</evidence>
<dbReference type="Gene3D" id="2.40.420.20">
    <property type="match status" value="1"/>
</dbReference>
<feature type="signal peptide" evidence="6">
    <location>
        <begin position="1"/>
        <end position="30"/>
    </location>
</feature>
<dbReference type="PANTHER" id="PTHR30097:SF4">
    <property type="entry name" value="SLR6042 PROTEIN"/>
    <property type="match status" value="1"/>
</dbReference>
<evidence type="ECO:0000313" key="10">
    <source>
        <dbReference type="EMBL" id="TCK72773.1"/>
    </source>
</evidence>
<dbReference type="GO" id="GO:0015679">
    <property type="term" value="P:plasma membrane copper ion transport"/>
    <property type="evidence" value="ECO:0007669"/>
    <property type="project" value="TreeGrafter"/>
</dbReference>
<evidence type="ECO:0000256" key="5">
    <source>
        <dbReference type="ARBA" id="ARBA00058766"/>
    </source>
</evidence>
<dbReference type="Gene3D" id="2.40.30.170">
    <property type="match status" value="1"/>
</dbReference>